<evidence type="ECO:0000256" key="9">
    <source>
        <dbReference type="ARBA" id="ARBA00038586"/>
    </source>
</evidence>
<keyword evidence="15" id="KW-1185">Reference proteome</keyword>
<keyword evidence="6" id="KW-0325">Glycoprotein</keyword>
<dbReference type="CDD" id="cd10425">
    <property type="entry name" value="Ephrin-A_Ectodomain"/>
    <property type="match status" value="1"/>
</dbReference>
<dbReference type="PRINTS" id="PR01347">
    <property type="entry name" value="EPHRIN"/>
</dbReference>
<evidence type="ECO:0000256" key="2">
    <source>
        <dbReference type="ARBA" id="ARBA00022622"/>
    </source>
</evidence>
<keyword evidence="3" id="KW-0732">Signal</keyword>
<dbReference type="OrthoDB" id="9678346at2759"/>
<dbReference type="FunFam" id="2.60.40.420:FF:000017">
    <property type="entry name" value="ephrin-A1"/>
    <property type="match status" value="1"/>
</dbReference>
<dbReference type="PANTHER" id="PTHR11304:SF19">
    <property type="entry name" value="EPHRIN-A1"/>
    <property type="match status" value="1"/>
</dbReference>
<keyword evidence="2" id="KW-0336">GPI-anchor</keyword>
<dbReference type="InterPro" id="IPR008972">
    <property type="entry name" value="Cupredoxin"/>
</dbReference>
<evidence type="ECO:0000256" key="3">
    <source>
        <dbReference type="ARBA" id="ARBA00022729"/>
    </source>
</evidence>
<evidence type="ECO:0000256" key="4">
    <source>
        <dbReference type="ARBA" id="ARBA00023136"/>
    </source>
</evidence>
<comment type="subunit">
    <text evidence="9">Monomer. Homodimer. Forms heterodimers with EPHA2. Binds to the receptor tyrosine kinases EPHA2, EPHA3, EPHA4, EPHA5, EPHA6 and EPHA7. Also binds with low affinity to EPHA1.</text>
</comment>
<evidence type="ECO:0000256" key="11">
    <source>
        <dbReference type="PROSITE-ProRule" id="PRU00884"/>
    </source>
</evidence>
<protein>
    <recommendedName>
        <fullName evidence="10">Ephrin-A1</fullName>
    </recommendedName>
</protein>
<dbReference type="GO" id="GO:0098552">
    <property type="term" value="C:side of membrane"/>
    <property type="evidence" value="ECO:0007669"/>
    <property type="project" value="UniProtKB-KW"/>
</dbReference>
<evidence type="ECO:0000313" key="14">
    <source>
        <dbReference type="EMBL" id="KAB0396281.1"/>
    </source>
</evidence>
<dbReference type="InterPro" id="IPR019765">
    <property type="entry name" value="Ephrin_CS"/>
</dbReference>
<name>A0A643C7S4_BALPH</name>
<keyword evidence="4 12" id="KW-0472">Membrane</keyword>
<evidence type="ECO:0000256" key="10">
    <source>
        <dbReference type="ARBA" id="ARBA00040413"/>
    </source>
</evidence>
<dbReference type="Proteomes" id="UP000437017">
    <property type="component" value="Unassembled WGS sequence"/>
</dbReference>
<dbReference type="AlphaFoldDB" id="A0A643C7S4"/>
<dbReference type="Pfam" id="PF00812">
    <property type="entry name" value="Ephrin"/>
    <property type="match status" value="1"/>
</dbReference>
<comment type="caution">
    <text evidence="11">Lacks conserved residue(s) required for the propagation of feature annotation.</text>
</comment>
<proteinExistence type="inferred from homology"/>
<evidence type="ECO:0000256" key="6">
    <source>
        <dbReference type="ARBA" id="ARBA00023180"/>
    </source>
</evidence>
<evidence type="ECO:0000259" key="13">
    <source>
        <dbReference type="PROSITE" id="PS51551"/>
    </source>
</evidence>
<dbReference type="SUPFAM" id="SSF49503">
    <property type="entry name" value="Cupredoxins"/>
    <property type="match status" value="1"/>
</dbReference>
<dbReference type="InterPro" id="IPR001799">
    <property type="entry name" value="Ephrin_RBD"/>
</dbReference>
<dbReference type="GO" id="GO:1902533">
    <property type="term" value="P:positive regulation of intracellular signal transduction"/>
    <property type="evidence" value="ECO:0007669"/>
    <property type="project" value="UniProtKB-ARBA"/>
</dbReference>
<dbReference type="Gene3D" id="2.60.40.420">
    <property type="entry name" value="Cupredoxins - blue copper proteins"/>
    <property type="match status" value="1"/>
</dbReference>
<keyword evidence="7" id="KW-0449">Lipoprotein</keyword>
<dbReference type="InterPro" id="IPR031328">
    <property type="entry name" value="Ephrin"/>
</dbReference>
<evidence type="ECO:0000256" key="1">
    <source>
        <dbReference type="ARBA" id="ARBA00004609"/>
    </source>
</evidence>
<comment type="caution">
    <text evidence="14">The sequence shown here is derived from an EMBL/GenBank/DDBJ whole genome shotgun (WGS) entry which is preliminary data.</text>
</comment>
<dbReference type="PROSITE" id="PS01299">
    <property type="entry name" value="EPHRIN_RBD_1"/>
    <property type="match status" value="1"/>
</dbReference>
<dbReference type="GO" id="GO:0010605">
    <property type="term" value="P:negative regulation of macromolecule metabolic process"/>
    <property type="evidence" value="ECO:0007669"/>
    <property type="project" value="UniProtKB-ARBA"/>
</dbReference>
<comment type="subcellular location">
    <subcellularLocation>
        <location evidence="1">Cell membrane</location>
        <topology evidence="1">Lipid-anchor</topology>
        <topology evidence="1">GPI-anchor</topology>
    </subcellularLocation>
</comment>
<dbReference type="PROSITE" id="PS51551">
    <property type="entry name" value="EPHRIN_RBD_2"/>
    <property type="match status" value="1"/>
</dbReference>
<evidence type="ECO:0000256" key="12">
    <source>
        <dbReference type="RuleBase" id="RU004375"/>
    </source>
</evidence>
<evidence type="ECO:0000256" key="8">
    <source>
        <dbReference type="ARBA" id="ARBA00037186"/>
    </source>
</evidence>
<dbReference type="InterPro" id="IPR034252">
    <property type="entry name" value="Ephrin-A_Ecto"/>
</dbReference>
<gene>
    <name evidence="14" type="ORF">E2I00_015516</name>
</gene>
<keyword evidence="5" id="KW-1015">Disulfide bond</keyword>
<evidence type="ECO:0000256" key="7">
    <source>
        <dbReference type="ARBA" id="ARBA00023288"/>
    </source>
</evidence>
<accession>A0A643C7S4</accession>
<dbReference type="GO" id="GO:0007411">
    <property type="term" value="P:axon guidance"/>
    <property type="evidence" value="ECO:0007669"/>
    <property type="project" value="TreeGrafter"/>
</dbReference>
<dbReference type="GO" id="GO:0048013">
    <property type="term" value="P:ephrin receptor signaling pathway"/>
    <property type="evidence" value="ECO:0007669"/>
    <property type="project" value="InterPro"/>
</dbReference>
<comment type="function">
    <text evidence="8">Cell surface GPI-bound ligand for Eph receptors, a family of receptor tyrosine kinases which are crucial for migration, repulsion and adhesion during neuronal, vascular and epithelial development. Binds promiscuously Eph receptors residing on adjacent cells, leading to contact-dependent bidirectional signaling into neighboring cells. Plays an important role in angiogenesis and tumor neovascularization. The recruitment of VAV2, VAV3 and PI3-kinase p85 subunit by phosphorylated EPHA2 is critical for EFNA1-induced RAC1 GTPase activation and vascular endothelial cell migration and assembly. Exerts anti-oncogenic effects in tumor cells through activation and down-regulation of EPHA2. Activates EPHA2 by inducing tyrosine phosphorylation which leads to its internalization and degradation. Acts as a negative regulator in the tumorigenesis of gliomas by down-regulating EPHA2 and FAK. Can evoke collapse of embryonic neuronal growth cone and regulates dendritic spine morphogenesis.</text>
</comment>
<reference evidence="14 15" key="1">
    <citation type="journal article" date="2019" name="PLoS ONE">
        <title>Genomic analyses reveal an absence of contemporary introgressive admixture between fin whales and blue whales, despite known hybrids.</title>
        <authorList>
            <person name="Westbury M.V."/>
            <person name="Petersen B."/>
            <person name="Lorenzen E.D."/>
        </authorList>
    </citation>
    <scope>NUCLEOTIDE SEQUENCE [LARGE SCALE GENOMIC DNA]</scope>
    <source>
        <strain evidence="14">FinWhale-01</strain>
    </source>
</reference>
<dbReference type="EMBL" id="SGJD01002210">
    <property type="protein sequence ID" value="KAB0396281.1"/>
    <property type="molecule type" value="Genomic_DNA"/>
</dbReference>
<evidence type="ECO:0000256" key="5">
    <source>
        <dbReference type="ARBA" id="ARBA00023157"/>
    </source>
</evidence>
<sequence length="287" mass="32350">MAAADRHTVFWNSSNPKFRSEDYTVHVQLNDYLDIICPHYEDDSVADAAMERYTLYLVEHEQYQLCQPQSKDQVRWQCNQPSARHGPEKLSEKFQRFTPFTLGKEFKEGHSYYYISKPIHHQEDQCLRLKVTVSGKISECHSLVGLLAASLSWAWSSDVGWLGSPTAQPTQHSHPSASLVYQVPDLRPPFQLTVLRPMPMHRRRDFQQVGGWSKLGLGHNRGGRGSLAGLRASANSGGRSPWGPLPSHLADDPEVQVLHSIGHSAAPRLFPLAWAVLLLPFLLLQTP</sequence>
<dbReference type="PANTHER" id="PTHR11304">
    <property type="entry name" value="EPHRIN"/>
    <property type="match status" value="1"/>
</dbReference>
<dbReference type="GO" id="GO:0046875">
    <property type="term" value="F:ephrin receptor binding"/>
    <property type="evidence" value="ECO:0007669"/>
    <property type="project" value="InterPro"/>
</dbReference>
<feature type="domain" description="Ephrin RBD" evidence="13">
    <location>
        <begin position="4"/>
        <end position="137"/>
    </location>
</feature>
<evidence type="ECO:0000313" key="15">
    <source>
        <dbReference type="Proteomes" id="UP000437017"/>
    </source>
</evidence>
<dbReference type="GO" id="GO:0005886">
    <property type="term" value="C:plasma membrane"/>
    <property type="evidence" value="ECO:0007669"/>
    <property type="project" value="UniProtKB-SubCell"/>
</dbReference>
<organism evidence="14 15">
    <name type="scientific">Balaenoptera physalus</name>
    <name type="common">Fin whale</name>
    <name type="synonym">Balaena physalus</name>
    <dbReference type="NCBI Taxonomy" id="9770"/>
    <lineage>
        <taxon>Eukaryota</taxon>
        <taxon>Metazoa</taxon>
        <taxon>Chordata</taxon>
        <taxon>Craniata</taxon>
        <taxon>Vertebrata</taxon>
        <taxon>Euteleostomi</taxon>
        <taxon>Mammalia</taxon>
        <taxon>Eutheria</taxon>
        <taxon>Laurasiatheria</taxon>
        <taxon>Artiodactyla</taxon>
        <taxon>Whippomorpha</taxon>
        <taxon>Cetacea</taxon>
        <taxon>Mysticeti</taxon>
        <taxon>Balaenopteridae</taxon>
        <taxon>Balaenoptera</taxon>
    </lineage>
</organism>
<comment type="similarity">
    <text evidence="11 12">Belongs to the ephrin family.</text>
</comment>